<dbReference type="InterPro" id="IPR000182">
    <property type="entry name" value="GNAT_dom"/>
</dbReference>
<organism evidence="4 5">
    <name type="scientific">Pseudoxanthomonas composti</name>
    <dbReference type="NCBI Taxonomy" id="2137479"/>
    <lineage>
        <taxon>Bacteria</taxon>
        <taxon>Pseudomonadati</taxon>
        <taxon>Pseudomonadota</taxon>
        <taxon>Gammaproteobacteria</taxon>
        <taxon>Lysobacterales</taxon>
        <taxon>Lysobacteraceae</taxon>
        <taxon>Pseudoxanthomonas</taxon>
    </lineage>
</organism>
<keyword evidence="5" id="KW-1185">Reference proteome</keyword>
<evidence type="ECO:0000313" key="4">
    <source>
        <dbReference type="EMBL" id="RXR03471.1"/>
    </source>
</evidence>
<dbReference type="AlphaFoldDB" id="A0A4Q1JT27"/>
<dbReference type="PANTHER" id="PTHR43877">
    <property type="entry name" value="AMINOALKYLPHOSPHONATE N-ACETYLTRANSFERASE-RELATED-RELATED"/>
    <property type="match status" value="1"/>
</dbReference>
<dbReference type="CDD" id="cd04301">
    <property type="entry name" value="NAT_SF"/>
    <property type="match status" value="1"/>
</dbReference>
<proteinExistence type="predicted"/>
<evidence type="ECO:0000259" key="3">
    <source>
        <dbReference type="PROSITE" id="PS51186"/>
    </source>
</evidence>
<gene>
    <name evidence="4" type="ORF">EPA99_13640</name>
</gene>
<evidence type="ECO:0000313" key="5">
    <source>
        <dbReference type="Proteomes" id="UP000289784"/>
    </source>
</evidence>
<comment type="caution">
    <text evidence="4">The sequence shown here is derived from an EMBL/GenBank/DDBJ whole genome shotgun (WGS) entry which is preliminary data.</text>
</comment>
<evidence type="ECO:0000256" key="1">
    <source>
        <dbReference type="ARBA" id="ARBA00022679"/>
    </source>
</evidence>
<name>A0A4Q1JT27_9GAMM</name>
<dbReference type="Proteomes" id="UP000289784">
    <property type="component" value="Unassembled WGS sequence"/>
</dbReference>
<dbReference type="InterPro" id="IPR016181">
    <property type="entry name" value="Acyl_CoA_acyltransferase"/>
</dbReference>
<dbReference type="RefSeq" id="WP_129471783.1">
    <property type="nucleotide sequence ID" value="NZ_SAWZ01000007.1"/>
</dbReference>
<dbReference type="SUPFAM" id="SSF55729">
    <property type="entry name" value="Acyl-CoA N-acyltransferases (Nat)"/>
    <property type="match status" value="1"/>
</dbReference>
<dbReference type="OrthoDB" id="5197788at2"/>
<dbReference type="EMBL" id="SAWZ01000007">
    <property type="protein sequence ID" value="RXR03471.1"/>
    <property type="molecule type" value="Genomic_DNA"/>
</dbReference>
<dbReference type="NCBIfam" id="NF040501">
    <property type="entry name" value="resist_ArsN2"/>
    <property type="match status" value="1"/>
</dbReference>
<keyword evidence="1 4" id="KW-0808">Transferase</keyword>
<evidence type="ECO:0000256" key="2">
    <source>
        <dbReference type="ARBA" id="ARBA00023315"/>
    </source>
</evidence>
<keyword evidence="2" id="KW-0012">Acyltransferase</keyword>
<reference evidence="4 5" key="1">
    <citation type="submission" date="2019-01" db="EMBL/GenBank/DDBJ databases">
        <title>Pseudoxanthomonas composti sp. nov., isolated from compost.</title>
        <authorList>
            <person name="Yang G."/>
        </authorList>
    </citation>
    <scope>NUCLEOTIDE SEQUENCE [LARGE SCALE GENOMIC DNA]</scope>
    <source>
        <strain evidence="4 5">GSS15</strain>
    </source>
</reference>
<dbReference type="GO" id="GO:0016747">
    <property type="term" value="F:acyltransferase activity, transferring groups other than amino-acyl groups"/>
    <property type="evidence" value="ECO:0007669"/>
    <property type="project" value="InterPro"/>
</dbReference>
<protein>
    <submittedName>
        <fullName evidence="4">N-acetyltransferase</fullName>
    </submittedName>
</protein>
<dbReference type="Pfam" id="PF00583">
    <property type="entry name" value="Acetyltransf_1"/>
    <property type="match status" value="1"/>
</dbReference>
<sequence length="143" mass="15232">MRSFKPVTPNAEVLSLLTGAGLPTSDLKDSAPRRFCGLYQDDVLIGAVGVELHLPAGLLRSLVVAPSHRGLGAGAALLDRAERLAADAGVRDLFLLTTNSAPLFERHGYRHVARAEAPPSISQSQQFSGICPETAAFMVKRLE</sequence>
<dbReference type="Gene3D" id="3.40.630.30">
    <property type="match status" value="1"/>
</dbReference>
<dbReference type="PROSITE" id="PS51186">
    <property type="entry name" value="GNAT"/>
    <property type="match status" value="1"/>
</dbReference>
<dbReference type="PANTHER" id="PTHR43877:SF2">
    <property type="entry name" value="AMINOALKYLPHOSPHONATE N-ACETYLTRANSFERASE-RELATED"/>
    <property type="match status" value="1"/>
</dbReference>
<feature type="domain" description="N-acetyltransferase" evidence="3">
    <location>
        <begin position="1"/>
        <end position="143"/>
    </location>
</feature>
<dbReference type="InterPro" id="IPR050832">
    <property type="entry name" value="Bact_Acetyltransf"/>
</dbReference>
<accession>A0A4Q1JT27</accession>